<evidence type="ECO:0000256" key="2">
    <source>
        <dbReference type="ARBA" id="ARBA00022801"/>
    </source>
</evidence>
<accession>A0A0G4HNN8</accession>
<dbReference type="PANTHER" id="PTHR43540:SF6">
    <property type="entry name" value="ISOCHORISMATASE-LIKE DOMAIN-CONTAINING PROTEIN"/>
    <property type="match status" value="1"/>
</dbReference>
<name>A0A0G4HNN8_9ALVE</name>
<protein>
    <recommendedName>
        <fullName evidence="3">Isochorismatase-like domain-containing protein</fullName>
    </recommendedName>
</protein>
<sequence>MKPALIVVDMQHRFGDCGAPILKNVVALMESFRAKGLPVFTTQHHDPDPQGVLYNWWQMPIEKGSTDWSLLPQIEKAAGTHAHRVTSKTQYDAFIGTELEAELKSQDVRVVVVCGCVTNFCCETTARSAFCRNFHLLFPHDANGAYSPEVHQRSLENIRLGFGPTPDTAAILGALQDAQVGAELHSDHVVGAKEEGKRTHSFERVQQLLEKR</sequence>
<dbReference type="Pfam" id="PF00857">
    <property type="entry name" value="Isochorismatase"/>
    <property type="match status" value="1"/>
</dbReference>
<dbReference type="CDD" id="cd00431">
    <property type="entry name" value="cysteine_hydrolases"/>
    <property type="match status" value="1"/>
</dbReference>
<feature type="domain" description="Isochorismatase-like" evidence="3">
    <location>
        <begin position="4"/>
        <end position="168"/>
    </location>
</feature>
<dbReference type="Gene3D" id="3.40.50.850">
    <property type="entry name" value="Isochorismatase-like"/>
    <property type="match status" value="1"/>
</dbReference>
<dbReference type="GO" id="GO:0016787">
    <property type="term" value="F:hydrolase activity"/>
    <property type="evidence" value="ECO:0007669"/>
    <property type="project" value="UniProtKB-KW"/>
</dbReference>
<dbReference type="PANTHER" id="PTHR43540">
    <property type="entry name" value="PEROXYUREIDOACRYLATE/UREIDOACRYLATE AMIDOHYDROLASE-RELATED"/>
    <property type="match status" value="1"/>
</dbReference>
<dbReference type="InterPro" id="IPR050272">
    <property type="entry name" value="Isochorismatase-like_hydrls"/>
</dbReference>
<organism evidence="4">
    <name type="scientific">Chromera velia CCMP2878</name>
    <dbReference type="NCBI Taxonomy" id="1169474"/>
    <lineage>
        <taxon>Eukaryota</taxon>
        <taxon>Sar</taxon>
        <taxon>Alveolata</taxon>
        <taxon>Colpodellida</taxon>
        <taxon>Chromeraceae</taxon>
        <taxon>Chromera</taxon>
    </lineage>
</organism>
<dbReference type="EMBL" id="CDMZ01003296">
    <property type="protein sequence ID" value="CEM45834.1"/>
    <property type="molecule type" value="Genomic_DNA"/>
</dbReference>
<dbReference type="InterPro" id="IPR036380">
    <property type="entry name" value="Isochorismatase-like_sf"/>
</dbReference>
<gene>
    <name evidence="4" type="ORF">Cvel_7663</name>
</gene>
<dbReference type="InterPro" id="IPR000868">
    <property type="entry name" value="Isochorismatase-like_dom"/>
</dbReference>
<dbReference type="SUPFAM" id="SSF52499">
    <property type="entry name" value="Isochorismatase-like hydrolases"/>
    <property type="match status" value="1"/>
</dbReference>
<reference evidence="4" key="1">
    <citation type="submission" date="2014-11" db="EMBL/GenBank/DDBJ databases">
        <authorList>
            <person name="Otto D Thomas"/>
            <person name="Naeem Raeece"/>
        </authorList>
    </citation>
    <scope>NUCLEOTIDE SEQUENCE</scope>
</reference>
<dbReference type="AlphaFoldDB" id="A0A0G4HNN8"/>
<dbReference type="VEuPathDB" id="CryptoDB:Cvel_7663"/>
<evidence type="ECO:0000313" key="4">
    <source>
        <dbReference type="EMBL" id="CEM45834.1"/>
    </source>
</evidence>
<comment type="similarity">
    <text evidence="1">Belongs to the isochorismatase family.</text>
</comment>
<evidence type="ECO:0000259" key="3">
    <source>
        <dbReference type="Pfam" id="PF00857"/>
    </source>
</evidence>
<keyword evidence="2" id="KW-0378">Hydrolase</keyword>
<evidence type="ECO:0000256" key="1">
    <source>
        <dbReference type="ARBA" id="ARBA00006336"/>
    </source>
</evidence>
<proteinExistence type="inferred from homology"/>